<dbReference type="CDD" id="cd06338">
    <property type="entry name" value="PBP1_ABC_ligand_binding-like"/>
    <property type="match status" value="1"/>
</dbReference>
<dbReference type="OrthoDB" id="9786833at2"/>
<feature type="domain" description="Leucine-binding protein" evidence="5">
    <location>
        <begin position="34"/>
        <end position="380"/>
    </location>
</feature>
<dbReference type="InterPro" id="IPR006311">
    <property type="entry name" value="TAT_signal"/>
</dbReference>
<evidence type="ECO:0000313" key="9">
    <source>
        <dbReference type="Proteomes" id="UP000051887"/>
    </source>
</evidence>
<keyword evidence="3" id="KW-0029">Amino-acid transport</keyword>
<dbReference type="Pfam" id="PF13458">
    <property type="entry name" value="Peripla_BP_6"/>
    <property type="match status" value="1"/>
</dbReference>
<dbReference type="EMBL" id="CYSC01000033">
    <property type="protein sequence ID" value="CUH72646.1"/>
    <property type="molecule type" value="Genomic_DNA"/>
</dbReference>
<protein>
    <submittedName>
        <fullName evidence="7">Leucine ABC transporter subunit substrate-binding protein LivK</fullName>
    </submittedName>
</protein>
<evidence type="ECO:0000256" key="4">
    <source>
        <dbReference type="SAM" id="SignalP"/>
    </source>
</evidence>
<gene>
    <name evidence="6" type="ORF">TL5118_01009</name>
    <name evidence="7" type="ORF">TL5120_02439</name>
</gene>
<evidence type="ECO:0000256" key="3">
    <source>
        <dbReference type="ARBA" id="ARBA00022970"/>
    </source>
</evidence>
<evidence type="ECO:0000313" key="7">
    <source>
        <dbReference type="EMBL" id="CUH72646.1"/>
    </source>
</evidence>
<comment type="similarity">
    <text evidence="1">Belongs to the leucine-binding protein family.</text>
</comment>
<dbReference type="RefSeq" id="WP_058243823.1">
    <property type="nucleotide sequence ID" value="NZ_CYSB01000019.1"/>
</dbReference>
<dbReference type="Proteomes" id="UP000051086">
    <property type="component" value="Unassembled WGS sequence"/>
</dbReference>
<proteinExistence type="inferred from homology"/>
<dbReference type="PROSITE" id="PS51318">
    <property type="entry name" value="TAT"/>
    <property type="match status" value="1"/>
</dbReference>
<feature type="signal peptide" evidence="4">
    <location>
        <begin position="1"/>
        <end position="29"/>
    </location>
</feature>
<dbReference type="InterPro" id="IPR028081">
    <property type="entry name" value="Leu-bd"/>
</dbReference>
<dbReference type="PANTHER" id="PTHR30483">
    <property type="entry name" value="LEUCINE-SPECIFIC-BINDING PROTEIN"/>
    <property type="match status" value="1"/>
</dbReference>
<feature type="chain" id="PRO_5009792368" evidence="4">
    <location>
        <begin position="30"/>
        <end position="406"/>
    </location>
</feature>
<accession>A0A0P1F9P8</accession>
<organism evidence="7 9">
    <name type="scientific">Thalassovita autumnalis</name>
    <dbReference type="NCBI Taxonomy" id="2072972"/>
    <lineage>
        <taxon>Bacteria</taxon>
        <taxon>Pseudomonadati</taxon>
        <taxon>Pseudomonadota</taxon>
        <taxon>Alphaproteobacteria</taxon>
        <taxon>Rhodobacterales</taxon>
        <taxon>Roseobacteraceae</taxon>
        <taxon>Thalassovita</taxon>
    </lineage>
</organism>
<name>A0A0P1F9P8_9RHOB</name>
<keyword evidence="3" id="KW-0813">Transport</keyword>
<dbReference type="Gene3D" id="3.40.50.2300">
    <property type="match status" value="2"/>
</dbReference>
<dbReference type="GO" id="GO:0006865">
    <property type="term" value="P:amino acid transport"/>
    <property type="evidence" value="ECO:0007669"/>
    <property type="project" value="UniProtKB-KW"/>
</dbReference>
<dbReference type="InterPro" id="IPR028082">
    <property type="entry name" value="Peripla_BP_I"/>
</dbReference>
<dbReference type="AlphaFoldDB" id="A0A0P1F9P8"/>
<dbReference type="InterPro" id="IPR051010">
    <property type="entry name" value="BCAA_transport"/>
</dbReference>
<dbReference type="EMBL" id="CYSB01000019">
    <property type="protein sequence ID" value="CUH64763.1"/>
    <property type="molecule type" value="Genomic_DNA"/>
</dbReference>
<keyword evidence="8" id="KW-1185">Reference proteome</keyword>
<evidence type="ECO:0000313" key="8">
    <source>
        <dbReference type="Proteomes" id="UP000051086"/>
    </source>
</evidence>
<keyword evidence="2 4" id="KW-0732">Signal</keyword>
<dbReference type="SUPFAM" id="SSF53822">
    <property type="entry name" value="Periplasmic binding protein-like I"/>
    <property type="match status" value="1"/>
</dbReference>
<reference evidence="6 8" key="2">
    <citation type="submission" date="2015-09" db="EMBL/GenBank/DDBJ databases">
        <authorList>
            <person name="Rodrigo-Torres L."/>
            <person name="Arahal D.R."/>
        </authorList>
    </citation>
    <scope>NUCLEOTIDE SEQUENCE [LARGE SCALE GENOMIC DNA]</scope>
    <source>
        <strain evidence="6 8">CECT 5118</strain>
    </source>
</reference>
<dbReference type="Proteomes" id="UP000051887">
    <property type="component" value="Unassembled WGS sequence"/>
</dbReference>
<evidence type="ECO:0000256" key="2">
    <source>
        <dbReference type="ARBA" id="ARBA00022729"/>
    </source>
</evidence>
<evidence type="ECO:0000259" key="5">
    <source>
        <dbReference type="Pfam" id="PF13458"/>
    </source>
</evidence>
<reference evidence="7 9" key="1">
    <citation type="submission" date="2015-09" db="EMBL/GenBank/DDBJ databases">
        <authorList>
            <consortium name="Swine Surveillance"/>
        </authorList>
    </citation>
    <scope>NUCLEOTIDE SEQUENCE [LARGE SCALE GENOMIC DNA]</scope>
    <source>
        <strain evidence="7 9">5120</strain>
    </source>
</reference>
<evidence type="ECO:0000313" key="6">
    <source>
        <dbReference type="EMBL" id="CUH64763.1"/>
    </source>
</evidence>
<sequence>MLKLTRRAAVGGLSALALAIALATAPANAQDGETVKIGYAVSKSGGNATGAGITTIPNYILWVEDVNAAGGLELPDGSRKLIEVVEYDDRSQTEEAVRAIQRLATKDKVDFILPPWGTGFNLAIAPLMDKFDYPHLAVTAVTDHAPEFADRWNKSFWFLGGGLDYATALADVLAAANKAGSINNKVAMISVADGFGIDLVKAARPALKAQGFELAYDATYPLGTSDFAAIVNDAKNSGADSFVAFSYPPGTFGVTKQAQVAGFNPKVFYTGVGGAFPVYKKISGGQQEGVMGIGGVQSDSAAIQAYFDRHTEVVGNPPDSWASAVTYTSLQMLQEAIKRVGLDREAVAAELATGSFETIMGTVELENNQLRTLWWAGQWQGDTFAAIAPADDTGAVLPVIPKPDWQ</sequence>
<evidence type="ECO:0000256" key="1">
    <source>
        <dbReference type="ARBA" id="ARBA00010062"/>
    </source>
</evidence>
<dbReference type="PANTHER" id="PTHR30483:SF6">
    <property type="entry name" value="PERIPLASMIC BINDING PROTEIN OF ABC TRANSPORTER FOR NATURAL AMINO ACIDS"/>
    <property type="match status" value="1"/>
</dbReference>